<dbReference type="PIRSF" id="PIRSF000337">
    <property type="entry name" value="NTA_MOA"/>
    <property type="match status" value="1"/>
</dbReference>
<evidence type="ECO:0000256" key="5">
    <source>
        <dbReference type="ARBA" id="ARBA00033748"/>
    </source>
</evidence>
<evidence type="ECO:0000256" key="6">
    <source>
        <dbReference type="PIRSR" id="PIRSR000337-1"/>
    </source>
</evidence>
<protein>
    <submittedName>
        <fullName evidence="8">Monooxygenase (DszA-like)</fullName>
    </submittedName>
</protein>
<feature type="binding site" evidence="6">
    <location>
        <position position="62"/>
    </location>
    <ligand>
        <name>FMN</name>
        <dbReference type="ChEBI" id="CHEBI:58210"/>
    </ligand>
</feature>
<evidence type="ECO:0000259" key="7">
    <source>
        <dbReference type="Pfam" id="PF00296"/>
    </source>
</evidence>
<dbReference type="CDD" id="cd01095">
    <property type="entry name" value="Nitrilotriacetate_monoxgenase"/>
    <property type="match status" value="1"/>
</dbReference>
<feature type="domain" description="Luciferase-like" evidence="7">
    <location>
        <begin position="34"/>
        <end position="396"/>
    </location>
</feature>
<dbReference type="InterPro" id="IPR011251">
    <property type="entry name" value="Luciferase-like_dom"/>
</dbReference>
<gene>
    <name evidence="8" type="ORF">BMWSH_4371</name>
</gene>
<keyword evidence="2 6" id="KW-0288">FMN</keyword>
<dbReference type="Proteomes" id="UP000001283">
    <property type="component" value="Chromosome"/>
</dbReference>
<evidence type="ECO:0000256" key="2">
    <source>
        <dbReference type="ARBA" id="ARBA00022643"/>
    </source>
</evidence>
<dbReference type="GO" id="GO:0004497">
    <property type="term" value="F:monooxygenase activity"/>
    <property type="evidence" value="ECO:0007669"/>
    <property type="project" value="UniProtKB-KW"/>
</dbReference>
<feature type="binding site" evidence="6">
    <location>
        <position position="158"/>
    </location>
    <ligand>
        <name>FMN</name>
        <dbReference type="ChEBI" id="CHEBI:58210"/>
    </ligand>
</feature>
<keyword evidence="3" id="KW-0560">Oxidoreductase</keyword>
<evidence type="ECO:0000256" key="1">
    <source>
        <dbReference type="ARBA" id="ARBA00022630"/>
    </source>
</evidence>
<evidence type="ECO:0000256" key="4">
    <source>
        <dbReference type="ARBA" id="ARBA00023033"/>
    </source>
</evidence>
<dbReference type="PANTHER" id="PTHR30011:SF16">
    <property type="entry name" value="C2H2 FINGER DOMAIN TRANSCRIPTION FACTOR (EUROFUNG)-RELATED"/>
    <property type="match status" value="1"/>
</dbReference>
<organism evidence="8 9">
    <name type="scientific">Priestia megaterium (strain WSH-002)</name>
    <name type="common">Bacillus megaterium</name>
    <dbReference type="NCBI Taxonomy" id="1006007"/>
    <lineage>
        <taxon>Bacteria</taxon>
        <taxon>Bacillati</taxon>
        <taxon>Bacillota</taxon>
        <taxon>Bacilli</taxon>
        <taxon>Bacillales</taxon>
        <taxon>Bacillaceae</taxon>
        <taxon>Priestia</taxon>
    </lineage>
</organism>
<dbReference type="AlphaFoldDB" id="A0A8D3X3W1"/>
<dbReference type="KEGG" id="bmh:BMWSH_4371"/>
<keyword evidence="1 6" id="KW-0285">Flavoprotein</keyword>
<comment type="similarity">
    <text evidence="5">Belongs to the NtaA/SnaA/DszA monooxygenase family.</text>
</comment>
<dbReference type="InterPro" id="IPR051260">
    <property type="entry name" value="Diverse_substr_monoxygenases"/>
</dbReference>
<dbReference type="GO" id="GO:0016705">
    <property type="term" value="F:oxidoreductase activity, acting on paired donors, with incorporation or reduction of molecular oxygen"/>
    <property type="evidence" value="ECO:0007669"/>
    <property type="project" value="InterPro"/>
</dbReference>
<accession>A0A8D3X3W1</accession>
<sequence>MEVAMGKHIYLNAFDMNCVVHQTPGLWTYPSDQASEYKTLDYWVELAKLLEKGKFDGLFLADVLGIYDVYRQSNEGALKQAAQLPVNEPTALISAMAYATNHLGFGVTVSTTYEKPYAFARKFSTLDHLTNGRIAWNIVTSYLESGSINLGLEEHFTHETRYDIADEFLEVCYKLWEGSWEEGAVVKDKEKGIFTLPDRVHPINHKGKWFSVPGVHLSEPSPQRTPVLFQAGASAPGREFAAKHAECIFTSFPTKKVASDYVKKMRTQIAAEGRDPDSVLIFNLFTPIVGRTEKEAEEKLARFESYVNFEGAATLFSGWTGIDVSAYEPEQLIEFIATNSVRSALEKFTISDPDRKWTVEEVVKFVSIGGMGPVTVGSPEQVADFMEEWINDTGMDGFNMAYVTTPGTFADFIDLVIPVLQERDLFKTDYSEGTYREKLFEKSQFLPDEHYGARYRKTSQKESLT</sequence>
<reference evidence="8 9" key="1">
    <citation type="journal article" date="2011" name="J. Bacteriol.">
        <title>Complete genome sequence of the industrial strain Bacillus megaterium WSH-002.</title>
        <authorList>
            <person name="Liu L."/>
            <person name="Li Y."/>
            <person name="Zhang J."/>
            <person name="Zou W."/>
            <person name="Zhou Z."/>
            <person name="Liu J."/>
            <person name="Li X."/>
            <person name="Wang L."/>
            <person name="Chen J."/>
        </authorList>
    </citation>
    <scope>NUCLEOTIDE SEQUENCE [LARGE SCALE GENOMIC DNA]</scope>
    <source>
        <strain evidence="8 9">WSH-002</strain>
    </source>
</reference>
<feature type="binding site" evidence="6">
    <location>
        <position position="108"/>
    </location>
    <ligand>
        <name>FMN</name>
        <dbReference type="ChEBI" id="CHEBI:58210"/>
    </ligand>
</feature>
<proteinExistence type="inferred from homology"/>
<evidence type="ECO:0000313" key="8">
    <source>
        <dbReference type="EMBL" id="AEN91250.1"/>
    </source>
</evidence>
<dbReference type="PANTHER" id="PTHR30011">
    <property type="entry name" value="ALKANESULFONATE MONOOXYGENASE-RELATED"/>
    <property type="match status" value="1"/>
</dbReference>
<dbReference type="InterPro" id="IPR036661">
    <property type="entry name" value="Luciferase-like_sf"/>
</dbReference>
<keyword evidence="4 8" id="KW-0503">Monooxygenase</keyword>
<dbReference type="Gene3D" id="3.20.20.30">
    <property type="entry name" value="Luciferase-like domain"/>
    <property type="match status" value="1"/>
</dbReference>
<name>A0A8D3X3W1_PRIMW</name>
<evidence type="ECO:0000256" key="3">
    <source>
        <dbReference type="ARBA" id="ARBA00023002"/>
    </source>
</evidence>
<dbReference type="NCBIfam" id="TIGR03860">
    <property type="entry name" value="FMN_nitrolo"/>
    <property type="match status" value="1"/>
</dbReference>
<dbReference type="Pfam" id="PF00296">
    <property type="entry name" value="Bac_luciferase"/>
    <property type="match status" value="1"/>
</dbReference>
<feature type="binding site" evidence="6">
    <location>
        <position position="162"/>
    </location>
    <ligand>
        <name>FMN</name>
        <dbReference type="ChEBI" id="CHEBI:58210"/>
    </ligand>
</feature>
<dbReference type="EMBL" id="CP003017">
    <property type="protein sequence ID" value="AEN91250.1"/>
    <property type="molecule type" value="Genomic_DNA"/>
</dbReference>
<evidence type="ECO:0000313" key="9">
    <source>
        <dbReference type="Proteomes" id="UP000001283"/>
    </source>
</evidence>
<dbReference type="InterPro" id="IPR016215">
    <property type="entry name" value="NTA_MOA"/>
</dbReference>
<dbReference type="SUPFAM" id="SSF51679">
    <property type="entry name" value="Bacterial luciferase-like"/>
    <property type="match status" value="1"/>
</dbReference>
<feature type="binding site" evidence="6">
    <location>
        <position position="234"/>
    </location>
    <ligand>
        <name>FMN</name>
        <dbReference type="ChEBI" id="CHEBI:58210"/>
    </ligand>
</feature>